<reference evidence="9" key="2">
    <citation type="submission" date="2020-10" db="EMBL/GenBank/DDBJ databases">
        <title>Comparative genomics of the Acetobacterium genus.</title>
        <authorList>
            <person name="Marshall C."/>
            <person name="May H."/>
            <person name="Norman S."/>
        </authorList>
    </citation>
    <scope>NUCLEOTIDE SEQUENCE</scope>
    <source>
        <strain evidence="9">DER-2019</strain>
    </source>
</reference>
<evidence type="ECO:0000256" key="7">
    <source>
        <dbReference type="ARBA" id="ARBA00023136"/>
    </source>
</evidence>
<evidence type="ECO:0000256" key="4">
    <source>
        <dbReference type="ARBA" id="ARBA00022475"/>
    </source>
</evidence>
<sequence>MATGIGLLYVGCVLLINGIGMYQKFDSKALAVMNFFTGGLYVVINIINLSHAVFTGQDISAFYGVGTSMLFGFTYLFVGCTNLFNLDGRPQAWYCFFVAVNTIPSSYLAFSGGDSRFGVIWLLWGALWGIYWIAGAFPKIKLNSNVVPMATLLVAIGTCWIPGYMLLASWW</sequence>
<keyword evidence="7 8" id="KW-0472">Membrane</keyword>
<protein>
    <submittedName>
        <fullName evidence="9">AmiS/UreI transporter</fullName>
    </submittedName>
</protein>
<keyword evidence="3" id="KW-0813">Transport</keyword>
<feature type="transmembrane region" description="Helical" evidence="8">
    <location>
        <begin position="146"/>
        <end position="167"/>
    </location>
</feature>
<dbReference type="AlphaFoldDB" id="A0A923HZG4"/>
<accession>A0A923HZG4</accession>
<keyword evidence="4" id="KW-1003">Cell membrane</keyword>
<feature type="transmembrane region" description="Helical" evidence="8">
    <location>
        <begin position="29"/>
        <end position="49"/>
    </location>
</feature>
<comment type="similarity">
    <text evidence="2">Belongs to the AmiS/UreI family.</text>
</comment>
<reference evidence="9" key="1">
    <citation type="submission" date="2019-10" db="EMBL/GenBank/DDBJ databases">
        <authorList>
            <person name="Ross D.E."/>
            <person name="Gulliver D."/>
        </authorList>
    </citation>
    <scope>NUCLEOTIDE SEQUENCE</scope>
    <source>
        <strain evidence="9">DER-2019</strain>
    </source>
</reference>
<dbReference type="CDD" id="cd13428">
    <property type="entry name" value="UreI_AmiS"/>
    <property type="match status" value="1"/>
</dbReference>
<keyword evidence="5 8" id="KW-0812">Transmembrane</keyword>
<name>A0A923HZG4_9FIRM</name>
<evidence type="ECO:0000256" key="1">
    <source>
        <dbReference type="ARBA" id="ARBA00004651"/>
    </source>
</evidence>
<dbReference type="EMBL" id="WJBD01000012">
    <property type="protein sequence ID" value="MBC3888851.1"/>
    <property type="molecule type" value="Genomic_DNA"/>
</dbReference>
<proteinExistence type="inferred from homology"/>
<dbReference type="InterPro" id="IPR003211">
    <property type="entry name" value="AmiSUreI_transpt"/>
</dbReference>
<keyword evidence="10" id="KW-1185">Reference proteome</keyword>
<evidence type="ECO:0000313" key="9">
    <source>
        <dbReference type="EMBL" id="MBC3888851.1"/>
    </source>
</evidence>
<organism evidence="9 10">
    <name type="scientific">Acetobacterium paludosum</name>
    <dbReference type="NCBI Taxonomy" id="52693"/>
    <lineage>
        <taxon>Bacteria</taxon>
        <taxon>Bacillati</taxon>
        <taxon>Bacillota</taxon>
        <taxon>Clostridia</taxon>
        <taxon>Eubacteriales</taxon>
        <taxon>Eubacteriaceae</taxon>
        <taxon>Acetobacterium</taxon>
    </lineage>
</organism>
<gene>
    <name evidence="9" type="ORF">GH810_11055</name>
</gene>
<evidence type="ECO:0000313" key="10">
    <source>
        <dbReference type="Proteomes" id="UP000616595"/>
    </source>
</evidence>
<keyword evidence="6 8" id="KW-1133">Transmembrane helix</keyword>
<dbReference type="Proteomes" id="UP000616595">
    <property type="component" value="Unassembled WGS sequence"/>
</dbReference>
<dbReference type="Gene3D" id="1.25.40.600">
    <property type="match status" value="1"/>
</dbReference>
<evidence type="ECO:0000256" key="5">
    <source>
        <dbReference type="ARBA" id="ARBA00022692"/>
    </source>
</evidence>
<comment type="subcellular location">
    <subcellularLocation>
        <location evidence="1">Cell membrane</location>
        <topology evidence="1">Multi-pass membrane protein</topology>
    </subcellularLocation>
</comment>
<feature type="transmembrane region" description="Helical" evidence="8">
    <location>
        <begin position="61"/>
        <end position="80"/>
    </location>
</feature>
<feature type="transmembrane region" description="Helical" evidence="8">
    <location>
        <begin position="116"/>
        <end position="134"/>
    </location>
</feature>
<dbReference type="Pfam" id="PF02293">
    <property type="entry name" value="AmiS_UreI"/>
    <property type="match status" value="1"/>
</dbReference>
<dbReference type="GO" id="GO:0005886">
    <property type="term" value="C:plasma membrane"/>
    <property type="evidence" value="ECO:0007669"/>
    <property type="project" value="UniProtKB-SubCell"/>
</dbReference>
<dbReference type="RefSeq" id="WP_148566137.1">
    <property type="nucleotide sequence ID" value="NZ_RXYA01000003.1"/>
</dbReference>
<dbReference type="OrthoDB" id="6636366at2"/>
<evidence type="ECO:0000256" key="8">
    <source>
        <dbReference type="SAM" id="Phobius"/>
    </source>
</evidence>
<evidence type="ECO:0000256" key="6">
    <source>
        <dbReference type="ARBA" id="ARBA00022989"/>
    </source>
</evidence>
<feature type="transmembrane region" description="Helical" evidence="8">
    <location>
        <begin position="6"/>
        <end position="22"/>
    </location>
</feature>
<evidence type="ECO:0000256" key="2">
    <source>
        <dbReference type="ARBA" id="ARBA00010068"/>
    </source>
</evidence>
<dbReference type="InterPro" id="IPR038523">
    <property type="entry name" value="AmiSUreI_transpt_sf"/>
</dbReference>
<feature type="transmembrane region" description="Helical" evidence="8">
    <location>
        <begin position="92"/>
        <end position="110"/>
    </location>
</feature>
<comment type="caution">
    <text evidence="9">The sequence shown here is derived from an EMBL/GenBank/DDBJ whole genome shotgun (WGS) entry which is preliminary data.</text>
</comment>
<evidence type="ECO:0000256" key="3">
    <source>
        <dbReference type="ARBA" id="ARBA00022448"/>
    </source>
</evidence>